<dbReference type="InterPro" id="IPR004291">
    <property type="entry name" value="Transposase_IS66_central"/>
</dbReference>
<dbReference type="PANTHER" id="PTHR33678:SF1">
    <property type="entry name" value="BLL1576 PROTEIN"/>
    <property type="match status" value="1"/>
</dbReference>
<dbReference type="Pfam" id="PF03050">
    <property type="entry name" value="DDE_Tnp_IS66"/>
    <property type="match status" value="1"/>
</dbReference>
<feature type="domain" description="Transposase IS66 central" evidence="2">
    <location>
        <begin position="52"/>
        <end position="153"/>
    </location>
</feature>
<dbReference type="EMBL" id="SMSJ01000042">
    <property type="protein sequence ID" value="TDH60243.1"/>
    <property type="molecule type" value="Genomic_DNA"/>
</dbReference>
<evidence type="ECO:0000313" key="4">
    <source>
        <dbReference type="Proteomes" id="UP000295096"/>
    </source>
</evidence>
<comment type="caution">
    <text evidence="3">The sequence shown here is derived from an EMBL/GenBank/DDBJ whole genome shotgun (WGS) entry which is preliminary data.</text>
</comment>
<name>A0A4R5QBW4_9PROT</name>
<evidence type="ECO:0000313" key="3">
    <source>
        <dbReference type="EMBL" id="TDH60243.1"/>
    </source>
</evidence>
<feature type="region of interest" description="Disordered" evidence="1">
    <location>
        <begin position="145"/>
        <end position="182"/>
    </location>
</feature>
<reference evidence="3 4" key="1">
    <citation type="journal article" date="2016" name="J. Microbiol.">
        <title>Dankookia rubra gen. nov., sp. nov., an alphaproteobacterium isolated from sediment of a shallow stream.</title>
        <authorList>
            <person name="Kim W.H."/>
            <person name="Kim D.H."/>
            <person name="Kang K."/>
            <person name="Ahn T.Y."/>
        </authorList>
    </citation>
    <scope>NUCLEOTIDE SEQUENCE [LARGE SCALE GENOMIC DNA]</scope>
    <source>
        <strain evidence="3 4">JCM30602</strain>
    </source>
</reference>
<evidence type="ECO:0000256" key="1">
    <source>
        <dbReference type="SAM" id="MobiDB-lite"/>
    </source>
</evidence>
<dbReference type="Proteomes" id="UP000295096">
    <property type="component" value="Unassembled WGS sequence"/>
</dbReference>
<organism evidence="3 4">
    <name type="scientific">Dankookia rubra</name>
    <dbReference type="NCBI Taxonomy" id="1442381"/>
    <lineage>
        <taxon>Bacteria</taxon>
        <taxon>Pseudomonadati</taxon>
        <taxon>Pseudomonadota</taxon>
        <taxon>Alphaproteobacteria</taxon>
        <taxon>Acetobacterales</taxon>
        <taxon>Roseomonadaceae</taxon>
        <taxon>Dankookia</taxon>
    </lineage>
</organism>
<accession>A0A4R5QBW4</accession>
<sequence length="182" mass="19521">MAVAVCAATRPAGGRGAEFHAAAGRAGSGRSDAARWVGAAACRRSSGDRGRSPDRKGERPREHLGGYAGWLHADAYAGYDAPTAAKGGKPPAITHVTCMAQARRELFKVYDSTKSPIAEEALRRIGELYAIEAVIKGQSPEQRCVARQAQSKRKHPVNPAPFLATEQTPLLAEPALRRVRRR</sequence>
<feature type="compositionally biased region" description="Basic and acidic residues" evidence="1">
    <location>
        <begin position="45"/>
        <end position="64"/>
    </location>
</feature>
<dbReference type="PANTHER" id="PTHR33678">
    <property type="entry name" value="BLL1576 PROTEIN"/>
    <property type="match status" value="1"/>
</dbReference>
<feature type="region of interest" description="Disordered" evidence="1">
    <location>
        <begin position="42"/>
        <end position="64"/>
    </location>
</feature>
<protein>
    <recommendedName>
        <fullName evidence="2">Transposase IS66 central domain-containing protein</fullName>
    </recommendedName>
</protein>
<dbReference type="AlphaFoldDB" id="A0A4R5QBW4"/>
<keyword evidence="4" id="KW-1185">Reference proteome</keyword>
<evidence type="ECO:0000259" key="2">
    <source>
        <dbReference type="Pfam" id="PF03050"/>
    </source>
</evidence>
<gene>
    <name evidence="3" type="ORF">E2C06_23240</name>
</gene>
<dbReference type="InterPro" id="IPR052344">
    <property type="entry name" value="Transposase-related"/>
</dbReference>
<dbReference type="OrthoDB" id="9800877at2"/>
<proteinExistence type="predicted"/>